<evidence type="ECO:0000256" key="4">
    <source>
        <dbReference type="ARBA" id="ARBA00022617"/>
    </source>
</evidence>
<dbReference type="GO" id="GO:0020037">
    <property type="term" value="F:heme binding"/>
    <property type="evidence" value="ECO:0007669"/>
    <property type="project" value="InterPro"/>
</dbReference>
<evidence type="ECO:0000256" key="5">
    <source>
        <dbReference type="ARBA" id="ARBA00022723"/>
    </source>
</evidence>
<name>A0A8H7CQG5_9AGAR</name>
<comment type="cofactor">
    <cofactor evidence="1 9">
        <name>heme</name>
        <dbReference type="ChEBI" id="CHEBI:30413"/>
    </cofactor>
</comment>
<organism evidence="11 12">
    <name type="scientific">Mycena sanguinolenta</name>
    <dbReference type="NCBI Taxonomy" id="230812"/>
    <lineage>
        <taxon>Eukaryota</taxon>
        <taxon>Fungi</taxon>
        <taxon>Dikarya</taxon>
        <taxon>Basidiomycota</taxon>
        <taxon>Agaricomycotina</taxon>
        <taxon>Agaricomycetes</taxon>
        <taxon>Agaricomycetidae</taxon>
        <taxon>Agaricales</taxon>
        <taxon>Marasmiineae</taxon>
        <taxon>Mycenaceae</taxon>
        <taxon>Mycena</taxon>
    </lineage>
</organism>
<dbReference type="PROSITE" id="PS00086">
    <property type="entry name" value="CYTOCHROME_P450"/>
    <property type="match status" value="1"/>
</dbReference>
<evidence type="ECO:0000256" key="1">
    <source>
        <dbReference type="ARBA" id="ARBA00001971"/>
    </source>
</evidence>
<dbReference type="GO" id="GO:0005506">
    <property type="term" value="F:iron ion binding"/>
    <property type="evidence" value="ECO:0007669"/>
    <property type="project" value="InterPro"/>
</dbReference>
<accession>A0A8H7CQG5</accession>
<dbReference type="InterPro" id="IPR050364">
    <property type="entry name" value="Cytochrome_P450_fung"/>
</dbReference>
<proteinExistence type="inferred from homology"/>
<dbReference type="InterPro" id="IPR017972">
    <property type="entry name" value="Cyt_P450_CS"/>
</dbReference>
<dbReference type="PRINTS" id="PR00463">
    <property type="entry name" value="EP450I"/>
</dbReference>
<evidence type="ECO:0000256" key="7">
    <source>
        <dbReference type="ARBA" id="ARBA00023004"/>
    </source>
</evidence>
<dbReference type="OrthoDB" id="2789670at2759"/>
<feature type="binding site" description="axial binding residue" evidence="9">
    <location>
        <position position="401"/>
    </location>
    <ligand>
        <name>heme</name>
        <dbReference type="ChEBI" id="CHEBI:30413"/>
    </ligand>
    <ligandPart>
        <name>Fe</name>
        <dbReference type="ChEBI" id="CHEBI:18248"/>
    </ligandPart>
</feature>
<dbReference type="InterPro" id="IPR002401">
    <property type="entry name" value="Cyt_P450_E_grp-I"/>
</dbReference>
<keyword evidence="5 9" id="KW-0479">Metal-binding</keyword>
<comment type="pathway">
    <text evidence="2">Secondary metabolite biosynthesis.</text>
</comment>
<keyword evidence="4 9" id="KW-0349">Heme</keyword>
<dbReference type="AlphaFoldDB" id="A0A8H7CQG5"/>
<evidence type="ECO:0000256" key="9">
    <source>
        <dbReference type="PIRSR" id="PIRSR602401-1"/>
    </source>
</evidence>
<dbReference type="Pfam" id="PF00067">
    <property type="entry name" value="p450"/>
    <property type="match status" value="2"/>
</dbReference>
<keyword evidence="7 9" id="KW-0408">Iron</keyword>
<dbReference type="PANTHER" id="PTHR46300">
    <property type="entry name" value="P450, PUTATIVE (EUROFUNG)-RELATED-RELATED"/>
    <property type="match status" value="1"/>
</dbReference>
<dbReference type="PRINTS" id="PR00385">
    <property type="entry name" value="P450"/>
</dbReference>
<evidence type="ECO:0000256" key="6">
    <source>
        <dbReference type="ARBA" id="ARBA00023002"/>
    </source>
</evidence>
<evidence type="ECO:0000313" key="11">
    <source>
        <dbReference type="EMBL" id="KAF7346449.1"/>
    </source>
</evidence>
<evidence type="ECO:0000313" key="12">
    <source>
        <dbReference type="Proteomes" id="UP000623467"/>
    </source>
</evidence>
<dbReference type="EMBL" id="JACAZH010000019">
    <property type="protein sequence ID" value="KAF7346449.1"/>
    <property type="molecule type" value="Genomic_DNA"/>
</dbReference>
<sequence>MFGNHVVILNSVKAATELLEKRAIIYSDRLKIPMISLMGWDFTFAVMPYTDKWREHIRRLFHQCFRKNAIAAYNHLQIRKIEDLLHGLLSTPQQFGAHIEILATAITMEMVYGYDKPLPDRLVYLPQEAVRRFSESVLPGAFAVNTFPFLRHVPAWFPGAGFHTFARDTRRLLNEMKDEPFQYVKQNMQSASDRQSVLRDLLERNDRHRGSKEQEQIEQIIKDIAAVAYSAAVETTTTTLIVFIMAMALNPEVVQKAQNELDTVVGQGGLPGFEHRIVLPYCEAVFREVFRWRPIAPLAMAHATSEDDVYEGYYIPKGWSQSTLSSFRILILAQEPWFSQISGAHKCILRRRGTETLRAMVHDETKYPNPDEFNPERFLNVDGQLNVDDQVLGFGFGRRACAGRHIADEIVWATIVCVLSTFNIAKAKDEGGNEIEIEPIFTDGLVSHPKPFKCTITPRNDATRQLIASTTDM</sequence>
<protein>
    <submittedName>
        <fullName evidence="11">O-methylsterigmatocystin oxidoreductase</fullName>
    </submittedName>
</protein>
<keyword evidence="8 10" id="KW-0503">Monooxygenase</keyword>
<evidence type="ECO:0000256" key="10">
    <source>
        <dbReference type="RuleBase" id="RU000461"/>
    </source>
</evidence>
<dbReference type="InterPro" id="IPR036396">
    <property type="entry name" value="Cyt_P450_sf"/>
</dbReference>
<keyword evidence="12" id="KW-1185">Reference proteome</keyword>
<dbReference type="CDD" id="cd11065">
    <property type="entry name" value="CYP64-like"/>
    <property type="match status" value="1"/>
</dbReference>
<comment type="caution">
    <text evidence="11">The sequence shown here is derived from an EMBL/GenBank/DDBJ whole genome shotgun (WGS) entry which is preliminary data.</text>
</comment>
<dbReference type="PANTHER" id="PTHR46300:SF7">
    <property type="entry name" value="P450, PUTATIVE (EUROFUNG)-RELATED"/>
    <property type="match status" value="1"/>
</dbReference>
<dbReference type="InterPro" id="IPR001128">
    <property type="entry name" value="Cyt_P450"/>
</dbReference>
<comment type="similarity">
    <text evidence="3 10">Belongs to the cytochrome P450 family.</text>
</comment>
<dbReference type="Proteomes" id="UP000623467">
    <property type="component" value="Unassembled WGS sequence"/>
</dbReference>
<keyword evidence="6 10" id="KW-0560">Oxidoreductase</keyword>
<dbReference type="SUPFAM" id="SSF48264">
    <property type="entry name" value="Cytochrome P450"/>
    <property type="match status" value="2"/>
</dbReference>
<evidence type="ECO:0000256" key="8">
    <source>
        <dbReference type="ARBA" id="ARBA00023033"/>
    </source>
</evidence>
<dbReference type="Gene3D" id="1.10.630.10">
    <property type="entry name" value="Cytochrome P450"/>
    <property type="match status" value="1"/>
</dbReference>
<gene>
    <name evidence="11" type="ORF">MSAN_01872900</name>
</gene>
<dbReference type="GO" id="GO:0004497">
    <property type="term" value="F:monooxygenase activity"/>
    <property type="evidence" value="ECO:0007669"/>
    <property type="project" value="UniProtKB-KW"/>
</dbReference>
<dbReference type="GO" id="GO:0016705">
    <property type="term" value="F:oxidoreductase activity, acting on paired donors, with incorporation or reduction of molecular oxygen"/>
    <property type="evidence" value="ECO:0007669"/>
    <property type="project" value="InterPro"/>
</dbReference>
<evidence type="ECO:0000256" key="2">
    <source>
        <dbReference type="ARBA" id="ARBA00005179"/>
    </source>
</evidence>
<evidence type="ECO:0000256" key="3">
    <source>
        <dbReference type="ARBA" id="ARBA00010617"/>
    </source>
</evidence>
<reference evidence="11" key="1">
    <citation type="submission" date="2020-05" db="EMBL/GenBank/DDBJ databases">
        <title>Mycena genomes resolve the evolution of fungal bioluminescence.</title>
        <authorList>
            <person name="Tsai I.J."/>
        </authorList>
    </citation>
    <scope>NUCLEOTIDE SEQUENCE</scope>
    <source>
        <strain evidence="11">160909Yilan</strain>
    </source>
</reference>